<dbReference type="Proteomes" id="UP001321520">
    <property type="component" value="Chromosome"/>
</dbReference>
<evidence type="ECO:0000259" key="9">
    <source>
        <dbReference type="PROSITE" id="PS52029"/>
    </source>
</evidence>
<proteinExistence type="inferred from homology"/>
<evidence type="ECO:0000256" key="1">
    <source>
        <dbReference type="ARBA" id="ARBA00004752"/>
    </source>
</evidence>
<feature type="active site" description="Proton donor/acceptor" evidence="7">
    <location>
        <position position="299"/>
    </location>
</feature>
<evidence type="ECO:0000256" key="4">
    <source>
        <dbReference type="ARBA" id="ARBA00022960"/>
    </source>
</evidence>
<dbReference type="SUPFAM" id="SSF141523">
    <property type="entry name" value="L,D-transpeptidase catalytic domain-like"/>
    <property type="match status" value="1"/>
</dbReference>
<dbReference type="InterPro" id="IPR038063">
    <property type="entry name" value="Transpep_catalytic_dom"/>
</dbReference>
<evidence type="ECO:0000256" key="7">
    <source>
        <dbReference type="PROSITE-ProRule" id="PRU01373"/>
    </source>
</evidence>
<reference evidence="10 11" key="1">
    <citation type="submission" date="2022-05" db="EMBL/GenBank/DDBJ databases">
        <title>Microbulbifer sp. nov., isolated from sponge.</title>
        <authorList>
            <person name="Gao L."/>
        </authorList>
    </citation>
    <scope>NUCLEOTIDE SEQUENCE [LARGE SCALE GENOMIC DNA]</scope>
    <source>
        <strain evidence="10 11">MI-G</strain>
    </source>
</reference>
<feature type="signal peptide" evidence="8">
    <location>
        <begin position="1"/>
        <end position="22"/>
    </location>
</feature>
<feature type="chain" id="PRO_5046920311" evidence="8">
    <location>
        <begin position="23"/>
        <end position="396"/>
    </location>
</feature>
<keyword evidence="8" id="KW-0732">Signal</keyword>
<feature type="active site" description="Nucleophile" evidence="7">
    <location>
        <position position="318"/>
    </location>
</feature>
<evidence type="ECO:0000256" key="8">
    <source>
        <dbReference type="SAM" id="SignalP"/>
    </source>
</evidence>
<dbReference type="InterPro" id="IPR036366">
    <property type="entry name" value="PGBDSf"/>
</dbReference>
<gene>
    <name evidence="10" type="ORF">M8T91_01485</name>
</gene>
<comment type="pathway">
    <text evidence="1 7">Cell wall biogenesis; peptidoglycan biosynthesis.</text>
</comment>
<name>A0ABY9EF31_9GAMM</name>
<dbReference type="RefSeq" id="WP_301416136.1">
    <property type="nucleotide sequence ID" value="NZ_CP098023.1"/>
</dbReference>
<dbReference type="Pfam" id="PF03734">
    <property type="entry name" value="YkuD"/>
    <property type="match status" value="1"/>
</dbReference>
<evidence type="ECO:0000256" key="3">
    <source>
        <dbReference type="ARBA" id="ARBA00022679"/>
    </source>
</evidence>
<dbReference type="PROSITE" id="PS52029">
    <property type="entry name" value="LD_TPASE"/>
    <property type="match status" value="1"/>
</dbReference>
<keyword evidence="11" id="KW-1185">Reference proteome</keyword>
<dbReference type="PANTHER" id="PTHR41533">
    <property type="entry name" value="L,D-TRANSPEPTIDASE HI_1667-RELATED"/>
    <property type="match status" value="1"/>
</dbReference>
<dbReference type="Gene3D" id="1.10.101.10">
    <property type="entry name" value="PGBD-like superfamily/PGBD"/>
    <property type="match status" value="1"/>
</dbReference>
<keyword evidence="6 7" id="KW-0961">Cell wall biogenesis/degradation</keyword>
<protein>
    <submittedName>
        <fullName evidence="10">L,D-transpeptidase family protein</fullName>
    </submittedName>
</protein>
<evidence type="ECO:0000256" key="2">
    <source>
        <dbReference type="ARBA" id="ARBA00005992"/>
    </source>
</evidence>
<dbReference type="Gene3D" id="2.40.440.10">
    <property type="entry name" value="L,D-transpeptidase catalytic domain-like"/>
    <property type="match status" value="1"/>
</dbReference>
<dbReference type="EMBL" id="CP098023">
    <property type="protein sequence ID" value="WKD50129.1"/>
    <property type="molecule type" value="Genomic_DNA"/>
</dbReference>
<evidence type="ECO:0000256" key="6">
    <source>
        <dbReference type="ARBA" id="ARBA00023316"/>
    </source>
</evidence>
<comment type="similarity">
    <text evidence="2">Belongs to the YkuD family.</text>
</comment>
<evidence type="ECO:0000313" key="11">
    <source>
        <dbReference type="Proteomes" id="UP001321520"/>
    </source>
</evidence>
<dbReference type="SUPFAM" id="SSF47090">
    <property type="entry name" value="PGBD-like"/>
    <property type="match status" value="1"/>
</dbReference>
<keyword evidence="3" id="KW-0808">Transferase</keyword>
<dbReference type="InterPro" id="IPR052905">
    <property type="entry name" value="LD-transpeptidase_YkuD-like"/>
</dbReference>
<keyword evidence="5 7" id="KW-0573">Peptidoglycan synthesis</keyword>
<dbReference type="InterPro" id="IPR005490">
    <property type="entry name" value="LD_TPept_cat_dom"/>
</dbReference>
<dbReference type="InterPro" id="IPR036365">
    <property type="entry name" value="PGBD-like_sf"/>
</dbReference>
<organism evidence="10 11">
    <name type="scientific">Microbulbifer spongiae</name>
    <dbReference type="NCBI Taxonomy" id="2944933"/>
    <lineage>
        <taxon>Bacteria</taxon>
        <taxon>Pseudomonadati</taxon>
        <taxon>Pseudomonadota</taxon>
        <taxon>Gammaproteobacteria</taxon>
        <taxon>Cellvibrionales</taxon>
        <taxon>Microbulbiferaceae</taxon>
        <taxon>Microbulbifer</taxon>
    </lineage>
</organism>
<dbReference type="Pfam" id="PF01471">
    <property type="entry name" value="PG_binding_1"/>
    <property type="match status" value="1"/>
</dbReference>
<dbReference type="InterPro" id="IPR002477">
    <property type="entry name" value="Peptidoglycan-bd-like"/>
</dbReference>
<evidence type="ECO:0000313" key="10">
    <source>
        <dbReference type="EMBL" id="WKD50129.1"/>
    </source>
</evidence>
<accession>A0ABY9EF31</accession>
<evidence type="ECO:0000256" key="5">
    <source>
        <dbReference type="ARBA" id="ARBA00022984"/>
    </source>
</evidence>
<dbReference type="PANTHER" id="PTHR41533:SF1">
    <property type="entry name" value="L,D-TRANSPEPTIDASE YCBB-RELATED"/>
    <property type="match status" value="1"/>
</dbReference>
<dbReference type="CDD" id="cd16913">
    <property type="entry name" value="YkuD_like"/>
    <property type="match status" value="1"/>
</dbReference>
<keyword evidence="4 7" id="KW-0133">Cell shape</keyword>
<feature type="domain" description="L,D-TPase catalytic" evidence="9">
    <location>
        <begin position="168"/>
        <end position="343"/>
    </location>
</feature>
<sequence length="396" mass="43813">MMACDLLRQLGLAALLGMIASAAPSGGALLAARVQQALDPTTSGEQLRKAANRYRELAKHWQPIAQGEPLQAGDRNVRVLQLRKLLQLYGDYRGQPGPTSAPAGDPLRFDMALQTALENFQRRHGLAPSGVAEGETLAALAVSPTERAGQMTLNAERWDRLSLPPESRYVLINIPDYRLQLVEDNQVVLDMKTVVGKSSTRTPDMRSRITHVVFNPTWTVPRSILVTQLLPKARHNPAAMHRRGYRVIQYHSGVTSPITTEGIARAAGGHATLRQISGPGNTLGKLKFVTPNKRAIFLHDTQAKSLFSLQARARSHGCVRLQHPEELAYALLAPQGWDRVQIAQAASGDQTRNVRIKPAPRLYIVYMTAWLGRDGRPQFRRDIYHRDKKTHSPAEG</sequence>